<protein>
    <submittedName>
        <fullName evidence="4">Glycosyltransferase family 32 protein</fullName>
    </submittedName>
</protein>
<dbReference type="GO" id="GO:0016020">
    <property type="term" value="C:membrane"/>
    <property type="evidence" value="ECO:0007669"/>
    <property type="project" value="GOC"/>
</dbReference>
<keyword evidence="3" id="KW-0472">Membrane</keyword>
<keyword evidence="3" id="KW-0812">Transmembrane</keyword>
<dbReference type="InterPro" id="IPR007577">
    <property type="entry name" value="GlycoTrfase_DXD_sugar-bd_CS"/>
</dbReference>
<evidence type="ECO:0000313" key="5">
    <source>
        <dbReference type="Proteomes" id="UP000054097"/>
    </source>
</evidence>
<dbReference type="InterPro" id="IPR029044">
    <property type="entry name" value="Nucleotide-diphossugar_trans"/>
</dbReference>
<dbReference type="InterPro" id="IPR051706">
    <property type="entry name" value="Glycosyltransferase_domain"/>
</dbReference>
<proteinExistence type="inferred from homology"/>
<dbReference type="GO" id="GO:0051999">
    <property type="term" value="P:mannosyl-inositol phosphorylceramide biosynthetic process"/>
    <property type="evidence" value="ECO:0007669"/>
    <property type="project" value="TreeGrafter"/>
</dbReference>
<dbReference type="PANTHER" id="PTHR32385">
    <property type="entry name" value="MANNOSYL PHOSPHORYLINOSITOL CERAMIDE SYNTHASE"/>
    <property type="match status" value="1"/>
</dbReference>
<dbReference type="Proteomes" id="UP000054097">
    <property type="component" value="Unassembled WGS sequence"/>
</dbReference>
<dbReference type="PANTHER" id="PTHR32385:SF23">
    <property type="entry name" value="NUCLEOTIDE-DIPHOSPHO-SUGAR TRANSFERASE"/>
    <property type="match status" value="1"/>
</dbReference>
<name>A0A0C2WLP0_SERVB</name>
<reference evidence="4 5" key="1">
    <citation type="submission" date="2014-04" db="EMBL/GenBank/DDBJ databases">
        <authorList>
            <consortium name="DOE Joint Genome Institute"/>
            <person name="Kuo A."/>
            <person name="Zuccaro A."/>
            <person name="Kohler A."/>
            <person name="Nagy L.G."/>
            <person name="Floudas D."/>
            <person name="Copeland A."/>
            <person name="Barry K.W."/>
            <person name="Cichocki N."/>
            <person name="Veneault-Fourrey C."/>
            <person name="LaButti K."/>
            <person name="Lindquist E.A."/>
            <person name="Lipzen A."/>
            <person name="Lundell T."/>
            <person name="Morin E."/>
            <person name="Murat C."/>
            <person name="Sun H."/>
            <person name="Tunlid A."/>
            <person name="Henrissat B."/>
            <person name="Grigoriev I.V."/>
            <person name="Hibbett D.S."/>
            <person name="Martin F."/>
            <person name="Nordberg H.P."/>
            <person name="Cantor M.N."/>
            <person name="Hua S.X."/>
        </authorList>
    </citation>
    <scope>NUCLEOTIDE SEQUENCE [LARGE SCALE GENOMIC DNA]</scope>
    <source>
        <strain evidence="4 5">MAFF 305830</strain>
    </source>
</reference>
<dbReference type="EMBL" id="KN824300">
    <property type="protein sequence ID" value="KIM27233.1"/>
    <property type="molecule type" value="Genomic_DNA"/>
</dbReference>
<accession>A0A0C2WLP0</accession>
<feature type="transmembrane region" description="Helical" evidence="3">
    <location>
        <begin position="53"/>
        <end position="73"/>
    </location>
</feature>
<sequence length="392" mass="45289">MSNSFGAYVRPSRMLPSFVNGNGNNNNGRASYRELTSQNGPSWMRKPGGKRRFVVRYCLLPTFLLGILIFWFLSKDAYKEPEAPPPPAPVDPFEKCLQVIEEAGVPSAENITKLEHAGGNGAHRTHKLPNAGAAKIISASRLMEMLANGENPGPRILHQSWKDGPLPEHFDRWSKQWRQTMDDTWVYVLWRDADNRKLVETYYPQYLKSYDALPREIYRADMVRNMYMHRFGGVYADLDLVALGPLQEHIPILTHHKPPPIPIAYLGHMGDDNYAHSIPNAFMVSTTPEHPFWLRPLDFIKVHQLDEAYNAQPEGLTGPVALRTCYQEWVKEREVREGENEYAEVRVLPNERIYPFSWYDSPLAHHCLCRLHSEHFNEQRCHWLYPDAWTIT</sequence>
<dbReference type="Pfam" id="PF04488">
    <property type="entry name" value="Gly_transf_sug"/>
    <property type="match status" value="1"/>
</dbReference>
<evidence type="ECO:0000256" key="2">
    <source>
        <dbReference type="ARBA" id="ARBA00022679"/>
    </source>
</evidence>
<keyword evidence="3" id="KW-1133">Transmembrane helix</keyword>
<keyword evidence="2 4" id="KW-0808">Transferase</keyword>
<evidence type="ECO:0000256" key="3">
    <source>
        <dbReference type="SAM" id="Phobius"/>
    </source>
</evidence>
<dbReference type="SUPFAM" id="SSF53448">
    <property type="entry name" value="Nucleotide-diphospho-sugar transferases"/>
    <property type="match status" value="1"/>
</dbReference>
<reference evidence="5" key="2">
    <citation type="submission" date="2015-01" db="EMBL/GenBank/DDBJ databases">
        <title>Evolutionary Origins and Diversification of the Mycorrhizal Mutualists.</title>
        <authorList>
            <consortium name="DOE Joint Genome Institute"/>
            <consortium name="Mycorrhizal Genomics Consortium"/>
            <person name="Kohler A."/>
            <person name="Kuo A."/>
            <person name="Nagy L.G."/>
            <person name="Floudas D."/>
            <person name="Copeland A."/>
            <person name="Barry K.W."/>
            <person name="Cichocki N."/>
            <person name="Veneault-Fourrey C."/>
            <person name="LaButti K."/>
            <person name="Lindquist E.A."/>
            <person name="Lipzen A."/>
            <person name="Lundell T."/>
            <person name="Morin E."/>
            <person name="Murat C."/>
            <person name="Riley R."/>
            <person name="Ohm R."/>
            <person name="Sun H."/>
            <person name="Tunlid A."/>
            <person name="Henrissat B."/>
            <person name="Grigoriev I.V."/>
            <person name="Hibbett D.S."/>
            <person name="Martin F."/>
        </authorList>
    </citation>
    <scope>NUCLEOTIDE SEQUENCE [LARGE SCALE GENOMIC DNA]</scope>
    <source>
        <strain evidence="5">MAFF 305830</strain>
    </source>
</reference>
<dbReference type="GO" id="GO:0000030">
    <property type="term" value="F:mannosyltransferase activity"/>
    <property type="evidence" value="ECO:0007669"/>
    <property type="project" value="TreeGrafter"/>
</dbReference>
<evidence type="ECO:0000313" key="4">
    <source>
        <dbReference type="EMBL" id="KIM27233.1"/>
    </source>
</evidence>
<dbReference type="AlphaFoldDB" id="A0A0C2WLP0"/>
<dbReference type="HOGENOM" id="CLU_051866_1_0_1"/>
<dbReference type="OrthoDB" id="3647at2759"/>
<gene>
    <name evidence="4" type="ORF">M408DRAFT_171223</name>
</gene>
<keyword evidence="5" id="KW-1185">Reference proteome</keyword>
<organism evidence="4 5">
    <name type="scientific">Serendipita vermifera MAFF 305830</name>
    <dbReference type="NCBI Taxonomy" id="933852"/>
    <lineage>
        <taxon>Eukaryota</taxon>
        <taxon>Fungi</taxon>
        <taxon>Dikarya</taxon>
        <taxon>Basidiomycota</taxon>
        <taxon>Agaricomycotina</taxon>
        <taxon>Agaricomycetes</taxon>
        <taxon>Sebacinales</taxon>
        <taxon>Serendipitaceae</taxon>
        <taxon>Serendipita</taxon>
    </lineage>
</organism>
<evidence type="ECO:0000256" key="1">
    <source>
        <dbReference type="ARBA" id="ARBA00009003"/>
    </source>
</evidence>
<comment type="similarity">
    <text evidence="1">Belongs to the glycosyltransferase 32 family.</text>
</comment>
<dbReference type="Gene3D" id="3.90.550.20">
    <property type="match status" value="1"/>
</dbReference>